<dbReference type="CDD" id="cd12797">
    <property type="entry name" value="M23_peptidase"/>
    <property type="match status" value="1"/>
</dbReference>
<dbReference type="Gene3D" id="2.70.70.10">
    <property type="entry name" value="Glucose Permease (Domain IIA)"/>
    <property type="match status" value="1"/>
</dbReference>
<dbReference type="SUPFAM" id="SSF51261">
    <property type="entry name" value="Duplicated hybrid motif"/>
    <property type="match status" value="1"/>
</dbReference>
<dbReference type="Pfam" id="PF01551">
    <property type="entry name" value="Peptidase_M23"/>
    <property type="match status" value="1"/>
</dbReference>
<reference evidence="2" key="2">
    <citation type="submission" date="2024-06" db="EMBL/GenBank/DDBJ databases">
        <authorList>
            <person name="Petrova K.O."/>
            <person name="Toshchakov S.V."/>
            <person name="Boltjanskaja Y.V."/>
            <person name="Kevbrin V."/>
        </authorList>
    </citation>
    <scope>NUCLEOTIDE SEQUENCE</scope>
    <source>
        <strain evidence="2">Z-910T</strain>
    </source>
</reference>
<dbReference type="InterPro" id="IPR050570">
    <property type="entry name" value="Cell_wall_metabolism_enzyme"/>
</dbReference>
<reference evidence="2" key="1">
    <citation type="journal article" date="2013" name="Extremophiles">
        <title>Proteinivorax tanatarense gen. nov., sp. nov., an anaerobic, haloalkaliphilic, proteolytic bacterium isolated from a decaying algal bloom, and proposal of Proteinivoraceae fam. nov.</title>
        <authorList>
            <person name="Kevbrin V."/>
            <person name="Boltyanskaya Y."/>
            <person name="Zhilina T."/>
            <person name="Kolganova T."/>
            <person name="Lavrentjeva E."/>
            <person name="Kuznetsov B."/>
        </authorList>
    </citation>
    <scope>NUCLEOTIDE SEQUENCE</scope>
    <source>
        <strain evidence="2">Z-910T</strain>
    </source>
</reference>
<dbReference type="EMBL" id="CP158367">
    <property type="protein sequence ID" value="XBX73895.1"/>
    <property type="molecule type" value="Genomic_DNA"/>
</dbReference>
<dbReference type="EC" id="3.4.-.-" evidence="2"/>
<keyword evidence="2" id="KW-0378">Hydrolase</keyword>
<evidence type="ECO:0000313" key="2">
    <source>
        <dbReference type="EMBL" id="XBX73895.1"/>
    </source>
</evidence>
<dbReference type="InterPro" id="IPR011055">
    <property type="entry name" value="Dup_hybrid_motif"/>
</dbReference>
<protein>
    <submittedName>
        <fullName evidence="2">M23 family metallopeptidase</fullName>
        <ecNumber evidence="2">3.4.-.-</ecNumber>
    </submittedName>
</protein>
<dbReference type="PANTHER" id="PTHR21666">
    <property type="entry name" value="PEPTIDASE-RELATED"/>
    <property type="match status" value="1"/>
</dbReference>
<proteinExistence type="predicted"/>
<accession>A0AAU7VIU0</accession>
<dbReference type="RefSeq" id="WP_350342657.1">
    <property type="nucleotide sequence ID" value="NZ_CP158367.1"/>
</dbReference>
<evidence type="ECO:0000259" key="1">
    <source>
        <dbReference type="Pfam" id="PF01551"/>
    </source>
</evidence>
<gene>
    <name evidence="2" type="ORF">PRVXT_001909</name>
</gene>
<dbReference type="GO" id="GO:0004222">
    <property type="term" value="F:metalloendopeptidase activity"/>
    <property type="evidence" value="ECO:0007669"/>
    <property type="project" value="TreeGrafter"/>
</dbReference>
<feature type="domain" description="M23ase beta-sheet core" evidence="1">
    <location>
        <begin position="109"/>
        <end position="197"/>
    </location>
</feature>
<dbReference type="AlphaFoldDB" id="A0AAU7VIU0"/>
<sequence length="232" mass="26246">MLWVIGIIAIVIMGCTAPKDDDKQEEVRYYQGESIYLDFPFEHGGRYYIGQGGHQKSQNYHYWNEKYNKLGINVSMRYAVDIHMIGEAGIDREVDEATSLDDFTMYKVTLYSPTDGVIEYVEDGHPDMGPDDRDSENLWGNHIIINVDDVKIVLAHLKYGSIIVEKGQKVKKGDHLAKIGKSGNAVVPHLHIQAAKNDPWNGQPVPMLFDGEFLIKGDIVKVDCAYNELEDK</sequence>
<organism evidence="2">
    <name type="scientific">Proteinivorax tanatarense</name>
    <dbReference type="NCBI Taxonomy" id="1260629"/>
    <lineage>
        <taxon>Bacteria</taxon>
        <taxon>Bacillati</taxon>
        <taxon>Bacillota</taxon>
        <taxon>Clostridia</taxon>
        <taxon>Eubacteriales</taxon>
        <taxon>Proteinivoracaceae</taxon>
        <taxon>Proteinivorax</taxon>
    </lineage>
</organism>
<dbReference type="InterPro" id="IPR016047">
    <property type="entry name" value="M23ase_b-sheet_dom"/>
</dbReference>
<name>A0AAU7VIU0_9FIRM</name>
<dbReference type="PANTHER" id="PTHR21666:SF285">
    <property type="entry name" value="M23 FAMILY METALLOPEPTIDASE"/>
    <property type="match status" value="1"/>
</dbReference>